<comment type="caution">
    <text evidence="1">The sequence shown here is derived from an EMBL/GenBank/DDBJ whole genome shotgun (WGS) entry which is preliminary data.</text>
</comment>
<reference evidence="1" key="1">
    <citation type="submission" date="2019-08" db="EMBL/GenBank/DDBJ databases">
        <authorList>
            <person name="Kucharzyk K."/>
            <person name="Murdoch R.W."/>
            <person name="Higgins S."/>
            <person name="Loffler F."/>
        </authorList>
    </citation>
    <scope>NUCLEOTIDE SEQUENCE</scope>
</reference>
<gene>
    <name evidence="1" type="ORF">SDC9_111299</name>
</gene>
<sequence>MLAFVIQCLTDQFLSGGDCQCGDLSTQIAEQTITLNGDLSQGRFTGFGQFGFTTCFDLAVGRFSFICGFADHLGSFGLCFCDDGGCVFFGVFAGFGSYTGIFKTFFNGLMALLHHIHKGLVDPGT</sequence>
<dbReference type="EMBL" id="VSSQ01019937">
    <property type="protein sequence ID" value="MPM64413.1"/>
    <property type="molecule type" value="Genomic_DNA"/>
</dbReference>
<accession>A0A645BMA6</accession>
<proteinExistence type="predicted"/>
<evidence type="ECO:0000313" key="1">
    <source>
        <dbReference type="EMBL" id="MPM64413.1"/>
    </source>
</evidence>
<protein>
    <submittedName>
        <fullName evidence="1">Uncharacterized protein</fullName>
    </submittedName>
</protein>
<dbReference type="AlphaFoldDB" id="A0A645BMA6"/>
<organism evidence="1">
    <name type="scientific">bioreactor metagenome</name>
    <dbReference type="NCBI Taxonomy" id="1076179"/>
    <lineage>
        <taxon>unclassified sequences</taxon>
        <taxon>metagenomes</taxon>
        <taxon>ecological metagenomes</taxon>
    </lineage>
</organism>
<name>A0A645BMA6_9ZZZZ</name>